<feature type="region of interest" description="Disordered" evidence="1">
    <location>
        <begin position="146"/>
        <end position="167"/>
    </location>
</feature>
<dbReference type="EMBL" id="OFSN01000001">
    <property type="protein sequence ID" value="SOY41743.1"/>
    <property type="molecule type" value="Genomic_DNA"/>
</dbReference>
<dbReference type="AlphaFoldDB" id="A0A975ZX13"/>
<dbReference type="CDD" id="cd01038">
    <property type="entry name" value="Endonuclease_DUF559"/>
    <property type="match status" value="1"/>
</dbReference>
<dbReference type="InterPro" id="IPR011335">
    <property type="entry name" value="Restrct_endonuc-II-like"/>
</dbReference>
<dbReference type="Gene3D" id="3.40.960.10">
    <property type="entry name" value="VSR Endonuclease"/>
    <property type="match status" value="1"/>
</dbReference>
<evidence type="ECO:0000313" key="3">
    <source>
        <dbReference type="EMBL" id="SOY41743.1"/>
    </source>
</evidence>
<organism evidence="3 4">
    <name type="scientific">Cupriavidus taiwanensis</name>
    <dbReference type="NCBI Taxonomy" id="164546"/>
    <lineage>
        <taxon>Bacteria</taxon>
        <taxon>Pseudomonadati</taxon>
        <taxon>Pseudomonadota</taxon>
        <taxon>Betaproteobacteria</taxon>
        <taxon>Burkholderiales</taxon>
        <taxon>Burkholderiaceae</taxon>
        <taxon>Cupriavidus</taxon>
    </lineage>
</organism>
<feature type="compositionally biased region" description="Polar residues" evidence="1">
    <location>
        <begin position="1"/>
        <end position="13"/>
    </location>
</feature>
<dbReference type="SUPFAM" id="SSF52980">
    <property type="entry name" value="Restriction endonuclease-like"/>
    <property type="match status" value="1"/>
</dbReference>
<dbReference type="InterPro" id="IPR047216">
    <property type="entry name" value="Endonuclease_DUF559_bact"/>
</dbReference>
<accession>A0A975ZX13</accession>
<gene>
    <name evidence="3" type="ORF">CBM2586_A11296</name>
</gene>
<sequence>MNLAENVTNTDTALPSPACGRGDGGEGQRLPAPTFVRMLRSNQTKAEQRLWYHFRAHRFLGLKFKRQQQCGPYVADFVCIAFKLVIEVDGGQHGSEADATRDAWFHREGYGVLRFWNHDVLGNTVAVLETIREVLLESGLVDAPALSPDPSPASGRGERTIAKQSVV</sequence>
<proteinExistence type="predicted"/>
<name>A0A975ZX13_9BURK</name>
<dbReference type="Pfam" id="PF04480">
    <property type="entry name" value="DUF559"/>
    <property type="match status" value="1"/>
</dbReference>
<protein>
    <recommendedName>
        <fullName evidence="2">DUF559 domain-containing protein</fullName>
    </recommendedName>
</protein>
<evidence type="ECO:0000313" key="4">
    <source>
        <dbReference type="Proteomes" id="UP000257016"/>
    </source>
</evidence>
<evidence type="ECO:0000256" key="1">
    <source>
        <dbReference type="SAM" id="MobiDB-lite"/>
    </source>
</evidence>
<feature type="region of interest" description="Disordered" evidence="1">
    <location>
        <begin position="1"/>
        <end position="27"/>
    </location>
</feature>
<reference evidence="3 4" key="1">
    <citation type="submission" date="2018-01" db="EMBL/GenBank/DDBJ databases">
        <authorList>
            <person name="Clerissi C."/>
        </authorList>
    </citation>
    <scope>NUCLEOTIDE SEQUENCE [LARGE SCALE GENOMIC DNA]</scope>
    <source>
        <strain evidence="3">Cupriavidus taiwanensis LMG 19430</strain>
    </source>
</reference>
<evidence type="ECO:0000259" key="2">
    <source>
        <dbReference type="Pfam" id="PF04480"/>
    </source>
</evidence>
<dbReference type="Proteomes" id="UP000257016">
    <property type="component" value="Unassembled WGS sequence"/>
</dbReference>
<dbReference type="PANTHER" id="PTHR38590">
    <property type="entry name" value="BLL0828 PROTEIN"/>
    <property type="match status" value="1"/>
</dbReference>
<feature type="domain" description="DUF559" evidence="2">
    <location>
        <begin position="36"/>
        <end position="135"/>
    </location>
</feature>
<comment type="caution">
    <text evidence="3">The sequence shown here is derived from an EMBL/GenBank/DDBJ whole genome shotgun (WGS) entry which is preliminary data.</text>
</comment>
<dbReference type="PANTHER" id="PTHR38590:SF1">
    <property type="entry name" value="BLL0828 PROTEIN"/>
    <property type="match status" value="1"/>
</dbReference>
<dbReference type="InterPro" id="IPR007569">
    <property type="entry name" value="DUF559"/>
</dbReference>